<evidence type="ECO:0000259" key="3">
    <source>
        <dbReference type="Pfam" id="PF13460"/>
    </source>
</evidence>
<protein>
    <submittedName>
        <fullName evidence="4">Aldehyde reductase II</fullName>
    </submittedName>
</protein>
<gene>
    <name evidence="4" type="ORF">FALBO_13798</name>
</gene>
<evidence type="ECO:0000313" key="4">
    <source>
        <dbReference type="EMBL" id="KAF4459446.1"/>
    </source>
</evidence>
<dbReference type="EMBL" id="JAADYS010002171">
    <property type="protein sequence ID" value="KAF4459446.1"/>
    <property type="molecule type" value="Genomic_DNA"/>
</dbReference>
<dbReference type="AlphaFoldDB" id="A0A8H4KZZ4"/>
<dbReference type="InterPro" id="IPR050425">
    <property type="entry name" value="NAD(P)_dehydrat-like"/>
</dbReference>
<dbReference type="PANTHER" id="PTHR10366:SF562">
    <property type="entry name" value="ALDEHYDE REDUCTASE II (AFU_ORTHOLOGUE AFUA_1G11360)"/>
    <property type="match status" value="1"/>
</dbReference>
<dbReference type="Gene3D" id="3.40.50.720">
    <property type="entry name" value="NAD(P)-binding Rossmann-like Domain"/>
    <property type="match status" value="1"/>
</dbReference>
<keyword evidence="1" id="KW-0560">Oxidoreductase</keyword>
<sequence>MRISNPAIPLGSTVVVIGANGYMGVETCEKLLQAGFHVRGTVRNVEKNRPWMHALFDEKWPGNFELIAVPNFEADGAFDQAFGGAAGVIYVSTPIIFDADPAKVIDPVVKGTINTLNAAERAGVKRYVLSSSSKAVESTVYDKLHHITSTMFNYEAIRKTCCDSTAEGFERQLNVYSASRTLAELAFWSWVGENQPPFVANCVVPDGQFGRVLNTDHIASTGAMLKNAIEGNWDGVFPQLAYYCDVQDTARLLVAALALPSLSNERTFAYSHNGTWNELRQKVGRIRAGSGTNAIVKGKDQELAGRDLSDASGPIRRAEEILRQVGRPGFSSDESILRDWLESFY</sequence>
<organism evidence="4 5">
    <name type="scientific">Fusarium albosuccineum</name>
    <dbReference type="NCBI Taxonomy" id="1237068"/>
    <lineage>
        <taxon>Eukaryota</taxon>
        <taxon>Fungi</taxon>
        <taxon>Dikarya</taxon>
        <taxon>Ascomycota</taxon>
        <taxon>Pezizomycotina</taxon>
        <taxon>Sordariomycetes</taxon>
        <taxon>Hypocreomycetidae</taxon>
        <taxon>Hypocreales</taxon>
        <taxon>Nectriaceae</taxon>
        <taxon>Fusarium</taxon>
        <taxon>Fusarium decemcellulare species complex</taxon>
    </lineage>
</organism>
<evidence type="ECO:0000313" key="5">
    <source>
        <dbReference type="Proteomes" id="UP000554235"/>
    </source>
</evidence>
<dbReference type="InterPro" id="IPR036291">
    <property type="entry name" value="NAD(P)-bd_dom_sf"/>
</dbReference>
<proteinExistence type="inferred from homology"/>
<evidence type="ECO:0000256" key="1">
    <source>
        <dbReference type="ARBA" id="ARBA00023002"/>
    </source>
</evidence>
<accession>A0A8H4KZZ4</accession>
<name>A0A8H4KZZ4_9HYPO</name>
<comment type="caution">
    <text evidence="4">The sequence shown here is derived from an EMBL/GenBank/DDBJ whole genome shotgun (WGS) entry which is preliminary data.</text>
</comment>
<comment type="similarity">
    <text evidence="2">Belongs to the NAD(P)-dependent epimerase/dehydratase family. Dihydroflavonol-4-reductase subfamily.</text>
</comment>
<evidence type="ECO:0000256" key="2">
    <source>
        <dbReference type="ARBA" id="ARBA00023445"/>
    </source>
</evidence>
<dbReference type="SUPFAM" id="SSF51735">
    <property type="entry name" value="NAD(P)-binding Rossmann-fold domains"/>
    <property type="match status" value="1"/>
</dbReference>
<dbReference type="PANTHER" id="PTHR10366">
    <property type="entry name" value="NAD DEPENDENT EPIMERASE/DEHYDRATASE"/>
    <property type="match status" value="1"/>
</dbReference>
<reference evidence="4 5" key="1">
    <citation type="submission" date="2020-01" db="EMBL/GenBank/DDBJ databases">
        <title>Identification and distribution of gene clusters putatively required for synthesis of sphingolipid metabolism inhibitors in phylogenetically diverse species of the filamentous fungus Fusarium.</title>
        <authorList>
            <person name="Kim H.-S."/>
            <person name="Busman M."/>
            <person name="Brown D.W."/>
            <person name="Divon H."/>
            <person name="Uhlig S."/>
            <person name="Proctor R.H."/>
        </authorList>
    </citation>
    <scope>NUCLEOTIDE SEQUENCE [LARGE SCALE GENOMIC DNA]</scope>
    <source>
        <strain evidence="4 5">NRRL 20459</strain>
    </source>
</reference>
<dbReference type="InterPro" id="IPR016040">
    <property type="entry name" value="NAD(P)-bd_dom"/>
</dbReference>
<dbReference type="Pfam" id="PF13460">
    <property type="entry name" value="NAD_binding_10"/>
    <property type="match status" value="1"/>
</dbReference>
<dbReference type="GO" id="GO:0016616">
    <property type="term" value="F:oxidoreductase activity, acting on the CH-OH group of donors, NAD or NADP as acceptor"/>
    <property type="evidence" value="ECO:0007669"/>
    <property type="project" value="TreeGrafter"/>
</dbReference>
<dbReference type="OrthoDB" id="2735536at2759"/>
<keyword evidence="5" id="KW-1185">Reference proteome</keyword>
<dbReference type="Proteomes" id="UP000554235">
    <property type="component" value="Unassembled WGS sequence"/>
</dbReference>
<feature type="domain" description="NAD(P)-binding" evidence="3">
    <location>
        <begin position="18"/>
        <end position="158"/>
    </location>
</feature>